<dbReference type="Proteomes" id="UP000596742">
    <property type="component" value="Unassembled WGS sequence"/>
</dbReference>
<evidence type="ECO:0000313" key="3">
    <source>
        <dbReference type="EMBL" id="VDI55897.1"/>
    </source>
</evidence>
<dbReference type="AlphaFoldDB" id="A0A8B6FZB3"/>
<evidence type="ECO:0000313" key="4">
    <source>
        <dbReference type="Proteomes" id="UP000596742"/>
    </source>
</evidence>
<dbReference type="OrthoDB" id="10640403at2759"/>
<comment type="caution">
    <text evidence="3">The sequence shown here is derived from an EMBL/GenBank/DDBJ whole genome shotgun (WGS) entry which is preliminary data.</text>
</comment>
<reference evidence="3" key="1">
    <citation type="submission" date="2018-11" db="EMBL/GenBank/DDBJ databases">
        <authorList>
            <person name="Alioto T."/>
            <person name="Alioto T."/>
        </authorList>
    </citation>
    <scope>NUCLEOTIDE SEQUENCE</scope>
</reference>
<keyword evidence="1" id="KW-0863">Zinc-finger</keyword>
<gene>
    <name evidence="3" type="ORF">MGAL_10B045140</name>
</gene>
<dbReference type="PROSITE" id="PS50119">
    <property type="entry name" value="ZF_BBOX"/>
    <property type="match status" value="1"/>
</dbReference>
<feature type="domain" description="B box-type" evidence="2">
    <location>
        <begin position="34"/>
        <end position="76"/>
    </location>
</feature>
<organism evidence="3 4">
    <name type="scientific">Mytilus galloprovincialis</name>
    <name type="common">Mediterranean mussel</name>
    <dbReference type="NCBI Taxonomy" id="29158"/>
    <lineage>
        <taxon>Eukaryota</taxon>
        <taxon>Metazoa</taxon>
        <taxon>Spiralia</taxon>
        <taxon>Lophotrochozoa</taxon>
        <taxon>Mollusca</taxon>
        <taxon>Bivalvia</taxon>
        <taxon>Autobranchia</taxon>
        <taxon>Pteriomorphia</taxon>
        <taxon>Mytilida</taxon>
        <taxon>Mytiloidea</taxon>
        <taxon>Mytilidae</taxon>
        <taxon>Mytilinae</taxon>
        <taxon>Mytilus</taxon>
    </lineage>
</organism>
<evidence type="ECO:0000256" key="1">
    <source>
        <dbReference type="PROSITE-ProRule" id="PRU00024"/>
    </source>
</evidence>
<dbReference type="SUPFAM" id="SSF57845">
    <property type="entry name" value="B-box zinc-binding domain"/>
    <property type="match status" value="1"/>
</dbReference>
<accession>A0A8B6FZB3</accession>
<dbReference type="EMBL" id="UYJE01007550">
    <property type="protein sequence ID" value="VDI55897.1"/>
    <property type="molecule type" value="Genomic_DNA"/>
</dbReference>
<sequence length="162" mass="18065">MPTRCFDGRVAGNQETWADKLADVGTNDETVIVPLSIFCEEHSGDVIKAYCVNHSTPLCTLCATLSHRKCDDVITIEKAAPGIKKSQKTTELSTELKETSKQLSDLIRNRKNHLTDFEIEAEAILTKVNTIKTNSVRHLNKIEVQIKDKISKSKKEAVLKLS</sequence>
<protein>
    <recommendedName>
        <fullName evidence="2">B box-type domain-containing protein</fullName>
    </recommendedName>
</protein>
<evidence type="ECO:0000259" key="2">
    <source>
        <dbReference type="PROSITE" id="PS50119"/>
    </source>
</evidence>
<dbReference type="Pfam" id="PF00643">
    <property type="entry name" value="zf-B_box"/>
    <property type="match status" value="1"/>
</dbReference>
<name>A0A8B6FZB3_MYTGA</name>
<dbReference type="GO" id="GO:0008270">
    <property type="term" value="F:zinc ion binding"/>
    <property type="evidence" value="ECO:0007669"/>
    <property type="project" value="UniProtKB-KW"/>
</dbReference>
<dbReference type="Gene3D" id="3.30.160.60">
    <property type="entry name" value="Classic Zinc Finger"/>
    <property type="match status" value="1"/>
</dbReference>
<keyword evidence="1" id="KW-0479">Metal-binding</keyword>
<keyword evidence="1" id="KW-0862">Zinc</keyword>
<dbReference type="InterPro" id="IPR000315">
    <property type="entry name" value="Znf_B-box"/>
</dbReference>
<proteinExistence type="predicted"/>
<keyword evidence="4" id="KW-1185">Reference proteome</keyword>